<organism evidence="2 4">
    <name type="scientific">Iris pallida</name>
    <name type="common">Sweet iris</name>
    <dbReference type="NCBI Taxonomy" id="29817"/>
    <lineage>
        <taxon>Eukaryota</taxon>
        <taxon>Viridiplantae</taxon>
        <taxon>Streptophyta</taxon>
        <taxon>Embryophyta</taxon>
        <taxon>Tracheophyta</taxon>
        <taxon>Spermatophyta</taxon>
        <taxon>Magnoliopsida</taxon>
        <taxon>Liliopsida</taxon>
        <taxon>Asparagales</taxon>
        <taxon>Iridaceae</taxon>
        <taxon>Iridoideae</taxon>
        <taxon>Irideae</taxon>
        <taxon>Iris</taxon>
    </lineage>
</organism>
<protein>
    <submittedName>
        <fullName evidence="2">Uncharacterized protein</fullName>
    </submittedName>
</protein>
<evidence type="ECO:0000313" key="3">
    <source>
        <dbReference type="EMBL" id="KAJ6837905.1"/>
    </source>
</evidence>
<reference evidence="2" key="2">
    <citation type="submission" date="2023-04" db="EMBL/GenBank/DDBJ databases">
        <authorList>
            <person name="Bruccoleri R.E."/>
            <person name="Oakeley E.J."/>
            <person name="Faust A.-M."/>
            <person name="Dessus-Babus S."/>
            <person name="Altorfer M."/>
            <person name="Burckhardt D."/>
            <person name="Oertli M."/>
            <person name="Naumann U."/>
            <person name="Petersen F."/>
            <person name="Wong J."/>
        </authorList>
    </citation>
    <scope>NUCLEOTIDE SEQUENCE</scope>
    <source>
        <strain evidence="2">GSM-AAB239-AS_SAM_17_03QT</strain>
        <tissue evidence="2">Leaf</tissue>
    </source>
</reference>
<evidence type="ECO:0000313" key="4">
    <source>
        <dbReference type="Proteomes" id="UP001140949"/>
    </source>
</evidence>
<evidence type="ECO:0000256" key="1">
    <source>
        <dbReference type="SAM" id="MobiDB-lite"/>
    </source>
</evidence>
<accession>A0AAX6F3I9</accession>
<sequence length="52" mass="5717">MCVRRASLCIASSSIISNLRVSLRGWGSQDGSSHVERVGQGCSLKRKTNMRH</sequence>
<feature type="region of interest" description="Disordered" evidence="1">
    <location>
        <begin position="27"/>
        <end position="52"/>
    </location>
</feature>
<dbReference type="AlphaFoldDB" id="A0AAX6F3I9"/>
<name>A0AAX6F3I9_IRIPA</name>
<reference evidence="2" key="1">
    <citation type="journal article" date="2023" name="GigaByte">
        <title>Genome assembly of the bearded iris, Iris pallida Lam.</title>
        <authorList>
            <person name="Bruccoleri R.E."/>
            <person name="Oakeley E.J."/>
            <person name="Faust A.M.E."/>
            <person name="Altorfer M."/>
            <person name="Dessus-Babus S."/>
            <person name="Burckhardt D."/>
            <person name="Oertli M."/>
            <person name="Naumann U."/>
            <person name="Petersen F."/>
            <person name="Wong J."/>
        </authorList>
    </citation>
    <scope>NUCLEOTIDE SEQUENCE</scope>
    <source>
        <strain evidence="2">GSM-AAB239-AS_SAM_17_03QT</strain>
    </source>
</reference>
<comment type="caution">
    <text evidence="2">The sequence shown here is derived from an EMBL/GenBank/DDBJ whole genome shotgun (WGS) entry which is preliminary data.</text>
</comment>
<keyword evidence="4" id="KW-1185">Reference proteome</keyword>
<gene>
    <name evidence="2" type="ORF">M6B38_156050</name>
    <name evidence="3" type="ORF">M6B38_322650</name>
</gene>
<dbReference type="EMBL" id="JANAVB010011101">
    <property type="protein sequence ID" value="KAJ6837905.1"/>
    <property type="molecule type" value="Genomic_DNA"/>
</dbReference>
<dbReference type="EMBL" id="JANAVB010032018">
    <property type="protein sequence ID" value="KAJ6810992.1"/>
    <property type="molecule type" value="Genomic_DNA"/>
</dbReference>
<evidence type="ECO:0000313" key="2">
    <source>
        <dbReference type="EMBL" id="KAJ6810992.1"/>
    </source>
</evidence>
<dbReference type="Proteomes" id="UP001140949">
    <property type="component" value="Unassembled WGS sequence"/>
</dbReference>
<proteinExistence type="predicted"/>